<name>A0A840BKN9_9RHOO</name>
<dbReference type="PANTHER" id="PTHR43693">
    <property type="entry name" value="PROTEIN PHOSPHATASE CHEZ"/>
    <property type="match status" value="1"/>
</dbReference>
<keyword evidence="2" id="KW-0378">Hydrolase</keyword>
<dbReference type="Proteomes" id="UP000561045">
    <property type="component" value="Unassembled WGS sequence"/>
</dbReference>
<dbReference type="InterPro" id="IPR028976">
    <property type="entry name" value="CheC-like_sf"/>
</dbReference>
<evidence type="ECO:0000313" key="3">
    <source>
        <dbReference type="EMBL" id="MBB4014131.1"/>
    </source>
</evidence>
<organism evidence="3 4">
    <name type="scientific">Niveibacterium umoris</name>
    <dbReference type="NCBI Taxonomy" id="1193620"/>
    <lineage>
        <taxon>Bacteria</taxon>
        <taxon>Pseudomonadati</taxon>
        <taxon>Pseudomonadota</taxon>
        <taxon>Betaproteobacteria</taxon>
        <taxon>Rhodocyclales</taxon>
        <taxon>Rhodocyclaceae</taxon>
        <taxon>Niveibacterium</taxon>
    </lineage>
</organism>
<dbReference type="EMBL" id="JACIET010000002">
    <property type="protein sequence ID" value="MBB4014131.1"/>
    <property type="molecule type" value="Genomic_DNA"/>
</dbReference>
<evidence type="ECO:0000313" key="4">
    <source>
        <dbReference type="Proteomes" id="UP000561045"/>
    </source>
</evidence>
<protein>
    <submittedName>
        <fullName evidence="3">Chemotaxis protein CheC</fullName>
    </submittedName>
</protein>
<dbReference type="GO" id="GO:0006935">
    <property type="term" value="P:chemotaxis"/>
    <property type="evidence" value="ECO:0007669"/>
    <property type="project" value="UniProtKB-KW"/>
</dbReference>
<dbReference type="AlphaFoldDB" id="A0A840BKN9"/>
<dbReference type="GO" id="GO:0016787">
    <property type="term" value="F:hydrolase activity"/>
    <property type="evidence" value="ECO:0007669"/>
    <property type="project" value="UniProtKB-KW"/>
</dbReference>
<proteinExistence type="predicted"/>
<sequence>MTLALSELQLDALGETFNIALGEAASVFSQIVGEEVLLSVPWVALMPREEVAQAVDIGQGGQRLCGVLQRFSTESVFEADTLLVFSEEGGLEVVRRLLNEPTPIHRITELEQDALAEIGNIIINACMGSIAGILGREIPGSLPRVILADAHSLLERSAGSTVLVARIGMRLESTNIEGFVMFMMDLESIRAFVDKVGAAFNI</sequence>
<gene>
    <name evidence="3" type="ORF">GGR36_003477</name>
</gene>
<evidence type="ECO:0000256" key="1">
    <source>
        <dbReference type="ARBA" id="ARBA00022500"/>
    </source>
</evidence>
<keyword evidence="4" id="KW-1185">Reference proteome</keyword>
<dbReference type="PANTHER" id="PTHR43693:SF1">
    <property type="entry name" value="PROTEIN PHOSPHATASE CHEZ"/>
    <property type="match status" value="1"/>
</dbReference>
<dbReference type="SUPFAM" id="SSF103039">
    <property type="entry name" value="CheC-like"/>
    <property type="match status" value="1"/>
</dbReference>
<dbReference type="CDD" id="cd17910">
    <property type="entry name" value="CheC_ClassII"/>
    <property type="match status" value="1"/>
</dbReference>
<evidence type="ECO:0000256" key="2">
    <source>
        <dbReference type="ARBA" id="ARBA00022801"/>
    </source>
</evidence>
<dbReference type="RefSeq" id="WP_183636020.1">
    <property type="nucleotide sequence ID" value="NZ_BAABLE010000005.1"/>
</dbReference>
<comment type="caution">
    <text evidence="3">The sequence shown here is derived from an EMBL/GenBank/DDBJ whole genome shotgun (WGS) entry which is preliminary data.</text>
</comment>
<keyword evidence="1" id="KW-0145">Chemotaxis</keyword>
<accession>A0A840BKN9</accession>
<dbReference type="Gene3D" id="3.40.1550.10">
    <property type="entry name" value="CheC-like"/>
    <property type="match status" value="1"/>
</dbReference>
<reference evidence="3 4" key="1">
    <citation type="submission" date="2020-08" db="EMBL/GenBank/DDBJ databases">
        <title>Genomic Encyclopedia of Type Strains, Phase IV (KMG-IV): sequencing the most valuable type-strain genomes for metagenomic binning, comparative biology and taxonomic classification.</title>
        <authorList>
            <person name="Goeker M."/>
        </authorList>
    </citation>
    <scope>NUCLEOTIDE SEQUENCE [LARGE SCALE GENOMIC DNA]</scope>
    <source>
        <strain evidence="3 4">DSM 106739</strain>
    </source>
</reference>
<dbReference type="InterPro" id="IPR050992">
    <property type="entry name" value="CheZ_family_phosphatases"/>
</dbReference>